<dbReference type="InterPro" id="IPR025396">
    <property type="entry name" value="DUF4302"/>
</dbReference>
<dbReference type="Pfam" id="PF14135">
    <property type="entry name" value="DUF4302"/>
    <property type="match status" value="1"/>
</dbReference>
<reference evidence="1 2" key="1">
    <citation type="submission" date="2020-08" db="EMBL/GenBank/DDBJ databases">
        <title>Sphingobacterium sp. DN00404 isolated from aquaculture water.</title>
        <authorList>
            <person name="Zhang M."/>
        </authorList>
    </citation>
    <scope>NUCLEOTIDE SEQUENCE [LARGE SCALE GENOMIC DNA]</scope>
    <source>
        <strain evidence="1 2">KCTC 42746</strain>
    </source>
</reference>
<sequence>MKLKYIILAFLLPVLLVTSCKREEDRIFEENASVRMTEAVTNAYNILQGSETGWMMKYYPSSDLEFGGYTIFVKFISNAQAMLTSDIDDDILTSTYGVVHDSGPVLTFNGYNDIIHLFSEPGMDNGGHGADDTGMKGDFEFIVLKATADSVVLKGKKSGNEIVMLPLKNDLEVEANAFREGAEFFNFLPAFELENTKGERTFLNQSYNTLQDLSQMGTDLFSYRIVPNGLEFYKEHEVDGVKFSSMTFHEPTAEYPKGYLADESGKIKLVVISYPLNMWFEVNSWGLAYSKVGETGRYYWDLVKSRLDNDGLILNAFNIGYYYGYEAMSFILQNGAVQGGVTYNITPVSGSKNRVTLAFGGSLLNLQGFTAVYWNNYVLSFHTPFNGRTFEITPIDSEEEPNEVLLTDVADPDNTYQVVMGTVLNPFDN</sequence>
<accession>A0ABR7XMT6</accession>
<name>A0ABR7XMT6_9SPHI</name>
<keyword evidence="2" id="KW-1185">Reference proteome</keyword>
<dbReference type="EMBL" id="JACNYL010000001">
    <property type="protein sequence ID" value="MBD1420438.1"/>
    <property type="molecule type" value="Genomic_DNA"/>
</dbReference>
<dbReference type="PROSITE" id="PS51257">
    <property type="entry name" value="PROKAR_LIPOPROTEIN"/>
    <property type="match status" value="1"/>
</dbReference>
<proteinExistence type="predicted"/>
<evidence type="ECO:0000313" key="2">
    <source>
        <dbReference type="Proteomes" id="UP000651112"/>
    </source>
</evidence>
<dbReference type="Proteomes" id="UP000651112">
    <property type="component" value="Unassembled WGS sequence"/>
</dbReference>
<evidence type="ECO:0000313" key="1">
    <source>
        <dbReference type="EMBL" id="MBD1420438.1"/>
    </source>
</evidence>
<comment type="caution">
    <text evidence="1">The sequence shown here is derived from an EMBL/GenBank/DDBJ whole genome shotgun (WGS) entry which is preliminary data.</text>
</comment>
<dbReference type="RefSeq" id="WP_190312211.1">
    <property type="nucleotide sequence ID" value="NZ_JACNYL010000001.1"/>
</dbReference>
<gene>
    <name evidence="1" type="ORF">H8B21_02540</name>
</gene>
<organism evidence="1 2">
    <name type="scientific">Sphingobacterium chuzhouense</name>
    <dbReference type="NCBI Taxonomy" id="1742264"/>
    <lineage>
        <taxon>Bacteria</taxon>
        <taxon>Pseudomonadati</taxon>
        <taxon>Bacteroidota</taxon>
        <taxon>Sphingobacteriia</taxon>
        <taxon>Sphingobacteriales</taxon>
        <taxon>Sphingobacteriaceae</taxon>
        <taxon>Sphingobacterium</taxon>
    </lineage>
</organism>
<protein>
    <submittedName>
        <fullName evidence="1">DUF4302 domain-containing protein</fullName>
    </submittedName>
</protein>